<dbReference type="PROSITE" id="PS50820">
    <property type="entry name" value="LCCL"/>
    <property type="match status" value="1"/>
</dbReference>
<dbReference type="CDD" id="cd00057">
    <property type="entry name" value="FA58C"/>
    <property type="match status" value="1"/>
</dbReference>
<feature type="region of interest" description="Disordered" evidence="8">
    <location>
        <begin position="625"/>
        <end position="703"/>
    </location>
</feature>
<dbReference type="PANTHER" id="PTHR46806:SF6">
    <property type="entry name" value="DISCOIDIN, CUB AND LCCL DOMAIN CONTAINING 1"/>
    <property type="match status" value="1"/>
</dbReference>
<dbReference type="Pfam" id="PF00431">
    <property type="entry name" value="CUB"/>
    <property type="match status" value="1"/>
</dbReference>
<feature type="domain" description="CUB" evidence="11">
    <location>
        <begin position="38"/>
        <end position="152"/>
    </location>
</feature>
<name>A0ABM5EQZ6_9SAUR</name>
<evidence type="ECO:0000256" key="5">
    <source>
        <dbReference type="ARBA" id="ARBA00023136"/>
    </source>
</evidence>
<feature type="signal peptide" evidence="10">
    <location>
        <begin position="1"/>
        <end position="18"/>
    </location>
</feature>
<evidence type="ECO:0000256" key="10">
    <source>
        <dbReference type="SAM" id="SignalP"/>
    </source>
</evidence>
<dbReference type="Pfam" id="PF03815">
    <property type="entry name" value="LCCL"/>
    <property type="match status" value="1"/>
</dbReference>
<feature type="transmembrane region" description="Helical" evidence="9">
    <location>
        <begin position="454"/>
        <end position="477"/>
    </location>
</feature>
<keyword evidence="5 9" id="KW-0472">Membrane</keyword>
<dbReference type="RefSeq" id="XP_072835579.1">
    <property type="nucleotide sequence ID" value="XM_072979478.1"/>
</dbReference>
<evidence type="ECO:0000313" key="14">
    <source>
        <dbReference type="Proteomes" id="UP001652642"/>
    </source>
</evidence>
<evidence type="ECO:0000313" key="15">
    <source>
        <dbReference type="RefSeq" id="XP_072835579.1"/>
    </source>
</evidence>
<dbReference type="InterPro" id="IPR035914">
    <property type="entry name" value="Sperma_CUB_dom_sf"/>
</dbReference>
<evidence type="ECO:0000256" key="4">
    <source>
        <dbReference type="ARBA" id="ARBA00022989"/>
    </source>
</evidence>
<dbReference type="SMART" id="SM00231">
    <property type="entry name" value="FA58C"/>
    <property type="match status" value="1"/>
</dbReference>
<dbReference type="InterPro" id="IPR050633">
    <property type="entry name" value="Neuropilin_MCO_CoagFactor"/>
</dbReference>
<evidence type="ECO:0000259" key="13">
    <source>
        <dbReference type="PROSITE" id="PS50820"/>
    </source>
</evidence>
<keyword evidence="3 9" id="KW-0812">Transmembrane</keyword>
<protein>
    <submittedName>
        <fullName evidence="15">Discoidin, CUB and LCCL domain-containing protein 1-like isoform X2</fullName>
    </submittedName>
</protein>
<evidence type="ECO:0000256" key="8">
    <source>
        <dbReference type="SAM" id="MobiDB-lite"/>
    </source>
</evidence>
<comment type="subcellular location">
    <subcellularLocation>
        <location evidence="1">Membrane</location>
        <topology evidence="1">Single-pass type I membrane protein</topology>
    </subcellularLocation>
</comment>
<dbReference type="PROSITE" id="PS50022">
    <property type="entry name" value="FA58C_3"/>
    <property type="match status" value="1"/>
</dbReference>
<gene>
    <name evidence="15" type="primary">LOC110086169</name>
</gene>
<evidence type="ECO:0000259" key="11">
    <source>
        <dbReference type="PROSITE" id="PS01180"/>
    </source>
</evidence>
<dbReference type="GeneID" id="110086169"/>
<dbReference type="SMART" id="SM00042">
    <property type="entry name" value="CUB"/>
    <property type="match status" value="1"/>
</dbReference>
<dbReference type="InterPro" id="IPR008979">
    <property type="entry name" value="Galactose-bd-like_sf"/>
</dbReference>
<proteinExistence type="predicted"/>
<keyword evidence="14" id="KW-1185">Reference proteome</keyword>
<evidence type="ECO:0000256" key="1">
    <source>
        <dbReference type="ARBA" id="ARBA00004479"/>
    </source>
</evidence>
<dbReference type="InterPro" id="IPR000421">
    <property type="entry name" value="FA58C"/>
</dbReference>
<feature type="disulfide bond" evidence="7">
    <location>
        <begin position="38"/>
        <end position="65"/>
    </location>
</feature>
<evidence type="ECO:0000256" key="3">
    <source>
        <dbReference type="ARBA" id="ARBA00022692"/>
    </source>
</evidence>
<dbReference type="Pfam" id="PF00754">
    <property type="entry name" value="F5_F8_type_C"/>
    <property type="match status" value="1"/>
</dbReference>
<keyword evidence="2" id="KW-0597">Phosphoprotein</keyword>
<dbReference type="PROSITE" id="PS01180">
    <property type="entry name" value="CUB"/>
    <property type="match status" value="1"/>
</dbReference>
<dbReference type="InterPro" id="IPR004043">
    <property type="entry name" value="LCCL"/>
</dbReference>
<dbReference type="Gene3D" id="2.60.120.290">
    <property type="entry name" value="Spermadhesin, CUB domain"/>
    <property type="match status" value="1"/>
</dbReference>
<comment type="caution">
    <text evidence="7">Lacks conserved residue(s) required for the propagation of feature annotation.</text>
</comment>
<dbReference type="SUPFAM" id="SSF49785">
    <property type="entry name" value="Galactose-binding domain-like"/>
    <property type="match status" value="1"/>
</dbReference>
<dbReference type="CDD" id="cd00041">
    <property type="entry name" value="CUB"/>
    <property type="match status" value="1"/>
</dbReference>
<dbReference type="Gene3D" id="2.170.130.20">
    <property type="entry name" value="LCCL-like domain"/>
    <property type="match status" value="1"/>
</dbReference>
<keyword evidence="4 9" id="KW-1133">Transmembrane helix</keyword>
<feature type="domain" description="F5/8 type C" evidence="12">
    <location>
        <begin position="245"/>
        <end position="404"/>
    </location>
</feature>
<accession>A0ABM5EQZ6</accession>
<evidence type="ECO:0000256" key="9">
    <source>
        <dbReference type="SAM" id="Phobius"/>
    </source>
</evidence>
<feature type="region of interest" description="Disordered" evidence="8">
    <location>
        <begin position="585"/>
        <end position="606"/>
    </location>
</feature>
<dbReference type="PROSITE" id="PS01285">
    <property type="entry name" value="FA58C_1"/>
    <property type="match status" value="1"/>
</dbReference>
<evidence type="ECO:0000256" key="7">
    <source>
        <dbReference type="PROSITE-ProRule" id="PRU00059"/>
    </source>
</evidence>
<dbReference type="InterPro" id="IPR000859">
    <property type="entry name" value="CUB_dom"/>
</dbReference>
<dbReference type="InterPro" id="IPR036609">
    <property type="entry name" value="LCCL_sf"/>
</dbReference>
<evidence type="ECO:0000256" key="6">
    <source>
        <dbReference type="ARBA" id="ARBA00023157"/>
    </source>
</evidence>
<feature type="chain" id="PRO_5047515116" evidence="10">
    <location>
        <begin position="19"/>
        <end position="703"/>
    </location>
</feature>
<reference evidence="15" key="1">
    <citation type="submission" date="2025-08" db="UniProtKB">
        <authorList>
            <consortium name="RefSeq"/>
        </authorList>
    </citation>
    <scope>IDENTIFICATION</scope>
</reference>
<dbReference type="Gene3D" id="2.60.120.260">
    <property type="entry name" value="Galactose-binding domain-like"/>
    <property type="match status" value="1"/>
</dbReference>
<dbReference type="SUPFAM" id="SSF69848">
    <property type="entry name" value="LCCL domain"/>
    <property type="match status" value="1"/>
</dbReference>
<organism evidence="14 15">
    <name type="scientific">Pogona vitticeps</name>
    <name type="common">central bearded dragon</name>
    <dbReference type="NCBI Taxonomy" id="103695"/>
    <lineage>
        <taxon>Eukaryota</taxon>
        <taxon>Metazoa</taxon>
        <taxon>Chordata</taxon>
        <taxon>Craniata</taxon>
        <taxon>Vertebrata</taxon>
        <taxon>Euteleostomi</taxon>
        <taxon>Lepidosauria</taxon>
        <taxon>Squamata</taxon>
        <taxon>Bifurcata</taxon>
        <taxon>Unidentata</taxon>
        <taxon>Episquamata</taxon>
        <taxon>Toxicofera</taxon>
        <taxon>Iguania</taxon>
        <taxon>Acrodonta</taxon>
        <taxon>Agamidae</taxon>
        <taxon>Amphibolurinae</taxon>
        <taxon>Pogona</taxon>
    </lineage>
</organism>
<evidence type="ECO:0000259" key="12">
    <source>
        <dbReference type="PROSITE" id="PS50022"/>
    </source>
</evidence>
<sequence length="703" mass="75504">MRPHPLPLFQMLLPLVVVQQPRRGAFSPVSAHQTGNGCGHSVVTPYSGTLTSKNYPGTYPNFTSCQWSIQGATGRQLTFAFGDMDIEASEQCKSGFLLLSSSSLDGSSFGPYCGNSNPPQAALVMNSTSVTILFNSTTHRSGRGFLLSYTSGNQPGLISCLKKGIHYDKELIRAYCPAGCKDVTGDIWGNVDQGYRDTSVLCKAAVHAGMILDEQGGEITVSQGKGISLYESAYANGLHSKRGSLSEKRLLFHKACAGTLDIASFNASSCWHEQDAVGQNKVWAAEQAALGADGGSWAADQNSADEWLEADLGGRRNITGIITKGSPQHNYYVKSYQILSSRDGKNWKVYKSSGATEEKIFVGNSNSHQTVYNAFIPPILARYLRVAPKDWNQRIALKVALLGCQPARLKALRPYSDSGIHSGPLEVPGLTSSPATFTTVPGIAINSAKTGPPLLVMLLIGGFVLFSSALLLLVFLCHKKRKTAVDQDCGLIKGYPALEASQVCSRENLHLSTAEITLFPGPETTGIHSGAQSPEYAEPDVVQVSPASQTAPSTFKPVPEEGYTLPLVVNHYDVPGKYHEYAEPLPPEPEYATPFTDQPSAEPEGYTYQKSPCVIKVISSSLSQASSLTSPGCSEQYDFPAQRPAETPDSKASETGPGYREPPGNQPLSPIDGFPAAQPATSPEGRSFQLRHSPLAHVYHEPL</sequence>
<evidence type="ECO:0000256" key="2">
    <source>
        <dbReference type="ARBA" id="ARBA00022553"/>
    </source>
</evidence>
<dbReference type="Proteomes" id="UP001652642">
    <property type="component" value="Chromosome 9"/>
</dbReference>
<keyword evidence="6 7" id="KW-1015">Disulfide bond</keyword>
<feature type="domain" description="LCCL" evidence="13">
    <location>
        <begin position="154"/>
        <end position="250"/>
    </location>
</feature>
<dbReference type="PANTHER" id="PTHR46806">
    <property type="entry name" value="F5/8 TYPE C DOMAIN-CONTAINING PROTEIN"/>
    <property type="match status" value="1"/>
</dbReference>
<keyword evidence="10" id="KW-0732">Signal</keyword>
<dbReference type="SUPFAM" id="SSF49854">
    <property type="entry name" value="Spermadhesin, CUB domain"/>
    <property type="match status" value="1"/>
</dbReference>
<dbReference type="SMART" id="SM00603">
    <property type="entry name" value="LCCL"/>
    <property type="match status" value="1"/>
</dbReference>